<dbReference type="RefSeq" id="XP_014171068.1">
    <property type="nucleotide sequence ID" value="XM_014315593.1"/>
</dbReference>
<dbReference type="eggNOG" id="ENOG502QW32">
    <property type="taxonomic scope" value="Eukaryota"/>
</dbReference>
<evidence type="ECO:0000313" key="4">
    <source>
        <dbReference type="EMBL" id="EFX01586.1"/>
    </source>
</evidence>
<dbReference type="OrthoDB" id="74764at2759"/>
<dbReference type="HOGENOM" id="CLU_014722_1_1_1"/>
<evidence type="ECO:0000313" key="5">
    <source>
        <dbReference type="Proteomes" id="UP000007796"/>
    </source>
</evidence>
<evidence type="ECO:0000256" key="1">
    <source>
        <dbReference type="SAM" id="MobiDB-lite"/>
    </source>
</evidence>
<feature type="region of interest" description="Disordered" evidence="1">
    <location>
        <begin position="414"/>
        <end position="434"/>
    </location>
</feature>
<accession>F0XKZ6</accession>
<evidence type="ECO:0000259" key="3">
    <source>
        <dbReference type="Pfam" id="PF09362"/>
    </source>
</evidence>
<dbReference type="EMBL" id="GL629788">
    <property type="protein sequence ID" value="EFX01586.1"/>
    <property type="molecule type" value="Genomic_DNA"/>
</dbReference>
<dbReference type="STRING" id="655863.F0XKZ6"/>
<dbReference type="AlphaFoldDB" id="F0XKZ6"/>
<dbReference type="InParanoid" id="F0XKZ6"/>
<keyword evidence="5" id="KW-1185">Reference proteome</keyword>
<gene>
    <name evidence="4" type="ORF">CMQ_8052</name>
</gene>
<sequence>MPSLKSVVALAAAVAPASAFWRMECRGVAGYYRMDPIISPGEAAEHLHSILGSGGFSESATFDDLNNSNCTSCLVTQDKSAYWHPALYFKDSTTGDFELVGQVGGTLAYYLLYTGNGNSTITAFPDEFRMIAGNQNRRSYTAGNVEMVDPPKSEWASLGQTTQEVLAQRALGFNCLDYSATPEASLYRHFFPNKEYLDANCPDGIRFELMFPSCWNGVDTDSANHRDHMAYPDEVMSGDCPEGFLTRVPSLFYETIWDTASFASRSGEFVISNGDVEGFAYHADFMMGWDAGVLQQAIDTCTSSSGEISDCPIFNIQTQAEAQNCKVAEPANLSGDNAKGPAPSLPGDVAVYGSALVATMIATYDAALSAVGLPTEATDGVVASATSVVGSIASKVAGVATSIFGDINKEFAPTTSSSATTQAPSSTATPTPILPTVATVPSIATVPSVSSPSSTSTTSSTLIPASSPAPSSAPTVVTAAAVGQTVISTQYVTNNGVVTEIHWYETTVYSTEEETATVTATVAARDAHNHLRRHGKWRRQGHNA</sequence>
<dbReference type="GeneID" id="25981665"/>
<keyword evidence="2" id="KW-0732">Signal</keyword>
<dbReference type="Pfam" id="PF09362">
    <property type="entry name" value="DUF1996"/>
    <property type="match status" value="1"/>
</dbReference>
<feature type="domain" description="DUF1996" evidence="3">
    <location>
        <begin position="35"/>
        <end position="289"/>
    </location>
</feature>
<dbReference type="Proteomes" id="UP000007796">
    <property type="component" value="Unassembled WGS sequence"/>
</dbReference>
<dbReference type="PANTHER" id="PTHR43662:SF7">
    <property type="entry name" value="DUF1996 DOMAIN-CONTAINING PROTEIN"/>
    <property type="match status" value="1"/>
</dbReference>
<protein>
    <submittedName>
        <fullName evidence="4">Wsc domain containing protein</fullName>
    </submittedName>
</protein>
<feature type="region of interest" description="Disordered" evidence="1">
    <location>
        <begin position="446"/>
        <end position="473"/>
    </location>
</feature>
<dbReference type="PANTHER" id="PTHR43662">
    <property type="match status" value="1"/>
</dbReference>
<name>F0XKZ6_GROCL</name>
<feature type="compositionally biased region" description="Low complexity" evidence="1">
    <location>
        <begin position="414"/>
        <end position="431"/>
    </location>
</feature>
<feature type="chain" id="PRO_5003262253" evidence="2">
    <location>
        <begin position="20"/>
        <end position="544"/>
    </location>
</feature>
<dbReference type="InterPro" id="IPR018535">
    <property type="entry name" value="DUF1996"/>
</dbReference>
<proteinExistence type="predicted"/>
<feature type="signal peptide" evidence="2">
    <location>
        <begin position="1"/>
        <end position="19"/>
    </location>
</feature>
<organism evidence="5">
    <name type="scientific">Grosmannia clavigera (strain kw1407 / UAMH 11150)</name>
    <name type="common">Blue stain fungus</name>
    <name type="synonym">Graphiocladiella clavigera</name>
    <dbReference type="NCBI Taxonomy" id="655863"/>
    <lineage>
        <taxon>Eukaryota</taxon>
        <taxon>Fungi</taxon>
        <taxon>Dikarya</taxon>
        <taxon>Ascomycota</taxon>
        <taxon>Pezizomycotina</taxon>
        <taxon>Sordariomycetes</taxon>
        <taxon>Sordariomycetidae</taxon>
        <taxon>Ophiostomatales</taxon>
        <taxon>Ophiostomataceae</taxon>
        <taxon>Leptographium</taxon>
    </lineage>
</organism>
<evidence type="ECO:0000256" key="2">
    <source>
        <dbReference type="SAM" id="SignalP"/>
    </source>
</evidence>
<reference evidence="4 5" key="1">
    <citation type="journal article" date="2011" name="Proc. Natl. Acad. Sci. U.S.A.">
        <title>Genome and transcriptome analyses of the mountain pine beetle-fungal symbiont Grosmannia clavigera, a lodgepole pine pathogen.</title>
        <authorList>
            <person name="DiGuistini S."/>
            <person name="Wang Y."/>
            <person name="Liao N.Y."/>
            <person name="Taylor G."/>
            <person name="Tanguay P."/>
            <person name="Feau N."/>
            <person name="Henrissat B."/>
            <person name="Chan S.K."/>
            <person name="Hesse-Orce U."/>
            <person name="Alamouti S.M."/>
            <person name="Tsui C.K.M."/>
            <person name="Docking R.T."/>
            <person name="Levasseur A."/>
            <person name="Haridas S."/>
            <person name="Robertson G."/>
            <person name="Birol I."/>
            <person name="Holt R.A."/>
            <person name="Marra M.A."/>
            <person name="Hamelin R.C."/>
            <person name="Hirst M."/>
            <person name="Jones S.J.M."/>
            <person name="Bohlmann J."/>
            <person name="Breuil C."/>
        </authorList>
    </citation>
    <scope>NUCLEOTIDE SEQUENCE [LARGE SCALE GENOMIC DNA]</scope>
    <source>
        <strain evidence="5">kw1407 / UAMH 11150</strain>
    </source>
</reference>